<name>A0A9Q0RN84_BLOTA</name>
<protein>
    <recommendedName>
        <fullName evidence="4">Secreted protein</fullName>
    </recommendedName>
</protein>
<dbReference type="Proteomes" id="UP001142055">
    <property type="component" value="Chromosome 2"/>
</dbReference>
<evidence type="ECO:0000313" key="3">
    <source>
        <dbReference type="Proteomes" id="UP001142055"/>
    </source>
</evidence>
<keyword evidence="3" id="KW-1185">Reference proteome</keyword>
<sequence>MLFPMMMLMMMFSLARFFAILDNNNNNSSSSPQHRSIIITARLYSPTTLRHLFECCRHLTEQFTRNVSDLELTCRRTLIYDGIPLTTQHGLYNTTTYTTGRSFSY</sequence>
<organism evidence="2 3">
    <name type="scientific">Blomia tropicalis</name>
    <name type="common">Mite</name>
    <dbReference type="NCBI Taxonomy" id="40697"/>
    <lineage>
        <taxon>Eukaryota</taxon>
        <taxon>Metazoa</taxon>
        <taxon>Ecdysozoa</taxon>
        <taxon>Arthropoda</taxon>
        <taxon>Chelicerata</taxon>
        <taxon>Arachnida</taxon>
        <taxon>Acari</taxon>
        <taxon>Acariformes</taxon>
        <taxon>Sarcoptiformes</taxon>
        <taxon>Astigmata</taxon>
        <taxon>Glycyphagoidea</taxon>
        <taxon>Echimyopodidae</taxon>
        <taxon>Blomia</taxon>
    </lineage>
</organism>
<comment type="caution">
    <text evidence="2">The sequence shown here is derived from an EMBL/GenBank/DDBJ whole genome shotgun (WGS) entry which is preliminary data.</text>
</comment>
<proteinExistence type="predicted"/>
<evidence type="ECO:0000313" key="2">
    <source>
        <dbReference type="EMBL" id="KAJ6220476.1"/>
    </source>
</evidence>
<dbReference type="EMBL" id="JAPWDV010000002">
    <property type="protein sequence ID" value="KAJ6220476.1"/>
    <property type="molecule type" value="Genomic_DNA"/>
</dbReference>
<keyword evidence="1" id="KW-0732">Signal</keyword>
<accession>A0A9Q0RN84</accession>
<gene>
    <name evidence="2" type="ORF">RDWZM_006288</name>
</gene>
<feature type="chain" id="PRO_5040283770" description="Secreted protein" evidence="1">
    <location>
        <begin position="18"/>
        <end position="105"/>
    </location>
</feature>
<evidence type="ECO:0008006" key="4">
    <source>
        <dbReference type="Google" id="ProtNLM"/>
    </source>
</evidence>
<evidence type="ECO:0000256" key="1">
    <source>
        <dbReference type="SAM" id="SignalP"/>
    </source>
</evidence>
<reference evidence="2" key="1">
    <citation type="submission" date="2022-12" db="EMBL/GenBank/DDBJ databases">
        <title>Genome assemblies of Blomia tropicalis.</title>
        <authorList>
            <person name="Cui Y."/>
        </authorList>
    </citation>
    <scope>NUCLEOTIDE SEQUENCE</scope>
    <source>
        <tissue evidence="2">Adult mites</tissue>
    </source>
</reference>
<feature type="signal peptide" evidence="1">
    <location>
        <begin position="1"/>
        <end position="17"/>
    </location>
</feature>
<dbReference type="AlphaFoldDB" id="A0A9Q0RN84"/>